<protein>
    <submittedName>
        <fullName evidence="1">Uncharacterized protein</fullName>
    </submittedName>
</protein>
<comment type="caution">
    <text evidence="1">The sequence shown here is derived from an EMBL/GenBank/DDBJ whole genome shotgun (WGS) entry which is preliminary data.</text>
</comment>
<evidence type="ECO:0000313" key="2">
    <source>
        <dbReference type="Proteomes" id="UP001177670"/>
    </source>
</evidence>
<proteinExistence type="predicted"/>
<dbReference type="Proteomes" id="UP001177670">
    <property type="component" value="Unassembled WGS sequence"/>
</dbReference>
<dbReference type="SUPFAM" id="SSF48371">
    <property type="entry name" value="ARM repeat"/>
    <property type="match status" value="1"/>
</dbReference>
<reference evidence="1" key="1">
    <citation type="submission" date="2021-10" db="EMBL/GenBank/DDBJ databases">
        <title>Melipona bicolor Genome sequencing and assembly.</title>
        <authorList>
            <person name="Araujo N.S."/>
            <person name="Arias M.C."/>
        </authorList>
    </citation>
    <scope>NUCLEOTIDE SEQUENCE</scope>
    <source>
        <strain evidence="1">USP_2M_L1-L4_2017</strain>
        <tissue evidence="1">Whole body</tissue>
    </source>
</reference>
<dbReference type="EMBL" id="JAHYIQ010000018">
    <property type="protein sequence ID" value="KAK1124235.1"/>
    <property type="molecule type" value="Genomic_DNA"/>
</dbReference>
<gene>
    <name evidence="1" type="ORF">K0M31_006610</name>
</gene>
<evidence type="ECO:0000313" key="1">
    <source>
        <dbReference type="EMBL" id="KAK1124235.1"/>
    </source>
</evidence>
<accession>A0AA40FRW5</accession>
<organism evidence="1 2">
    <name type="scientific">Melipona bicolor</name>
    <dbReference type="NCBI Taxonomy" id="60889"/>
    <lineage>
        <taxon>Eukaryota</taxon>
        <taxon>Metazoa</taxon>
        <taxon>Ecdysozoa</taxon>
        <taxon>Arthropoda</taxon>
        <taxon>Hexapoda</taxon>
        <taxon>Insecta</taxon>
        <taxon>Pterygota</taxon>
        <taxon>Neoptera</taxon>
        <taxon>Endopterygota</taxon>
        <taxon>Hymenoptera</taxon>
        <taxon>Apocrita</taxon>
        <taxon>Aculeata</taxon>
        <taxon>Apoidea</taxon>
        <taxon>Anthophila</taxon>
        <taxon>Apidae</taxon>
        <taxon>Melipona</taxon>
    </lineage>
</organism>
<sequence length="119" mass="14391">MCSSQYKTFLEHMIKIFLKILQEGEPHFISEYNIQQVRKLILEMIHRLPSNEYLRPYVKQILSLMSKLLETDNEENVLVCLRIIIELYKQYKPTFNPEVRRGFFLQSFHKILSSSNFYQ</sequence>
<dbReference type="AlphaFoldDB" id="A0AA40FRW5"/>
<keyword evidence="2" id="KW-1185">Reference proteome</keyword>
<name>A0AA40FRW5_9HYME</name>
<dbReference type="InterPro" id="IPR016024">
    <property type="entry name" value="ARM-type_fold"/>
</dbReference>